<keyword evidence="4 7" id="KW-0812">Transmembrane</keyword>
<dbReference type="GO" id="GO:0005886">
    <property type="term" value="C:plasma membrane"/>
    <property type="evidence" value="ECO:0007669"/>
    <property type="project" value="UniProtKB-SubCell"/>
</dbReference>
<accession>A0A9D1ES72</accession>
<feature type="domain" description="ABC transmembrane type-1" evidence="8">
    <location>
        <begin position="73"/>
        <end position="278"/>
    </location>
</feature>
<dbReference type="InterPro" id="IPR035906">
    <property type="entry name" value="MetI-like_sf"/>
</dbReference>
<evidence type="ECO:0000313" key="9">
    <source>
        <dbReference type="EMBL" id="HIS30771.1"/>
    </source>
</evidence>
<dbReference type="AlphaFoldDB" id="A0A9D1ES72"/>
<dbReference type="SUPFAM" id="SSF161098">
    <property type="entry name" value="MetI-like"/>
    <property type="match status" value="1"/>
</dbReference>
<reference evidence="9" key="2">
    <citation type="journal article" date="2021" name="PeerJ">
        <title>Extensive microbial diversity within the chicken gut microbiome revealed by metagenomics and culture.</title>
        <authorList>
            <person name="Gilroy R."/>
            <person name="Ravi A."/>
            <person name="Getino M."/>
            <person name="Pursley I."/>
            <person name="Horton D.L."/>
            <person name="Alikhan N.F."/>
            <person name="Baker D."/>
            <person name="Gharbi K."/>
            <person name="Hall N."/>
            <person name="Watson M."/>
            <person name="Adriaenssens E.M."/>
            <person name="Foster-Nyarko E."/>
            <person name="Jarju S."/>
            <person name="Secka A."/>
            <person name="Antonio M."/>
            <person name="Oren A."/>
            <person name="Chaudhuri R.R."/>
            <person name="La Ragione R."/>
            <person name="Hildebrand F."/>
            <person name="Pallen M.J."/>
        </authorList>
    </citation>
    <scope>NUCLEOTIDE SEQUENCE</scope>
    <source>
        <strain evidence="9">CHK190-19873</strain>
    </source>
</reference>
<keyword evidence="5 7" id="KW-1133">Transmembrane helix</keyword>
<feature type="transmembrane region" description="Helical" evidence="7">
    <location>
        <begin position="112"/>
        <end position="131"/>
    </location>
</feature>
<dbReference type="CDD" id="cd06261">
    <property type="entry name" value="TM_PBP2"/>
    <property type="match status" value="1"/>
</dbReference>
<evidence type="ECO:0000259" key="8">
    <source>
        <dbReference type="PROSITE" id="PS50928"/>
    </source>
</evidence>
<gene>
    <name evidence="9" type="ORF">IAB44_04360</name>
</gene>
<dbReference type="Pfam" id="PF00528">
    <property type="entry name" value="BPD_transp_1"/>
    <property type="match status" value="1"/>
</dbReference>
<dbReference type="EMBL" id="DVIQ01000023">
    <property type="protein sequence ID" value="HIS30771.1"/>
    <property type="molecule type" value="Genomic_DNA"/>
</dbReference>
<dbReference type="InterPro" id="IPR000515">
    <property type="entry name" value="MetI-like"/>
</dbReference>
<comment type="similarity">
    <text evidence="7">Belongs to the binding-protein-dependent transport system permease family.</text>
</comment>
<proteinExistence type="inferred from homology"/>
<dbReference type="PROSITE" id="PS50928">
    <property type="entry name" value="ABC_TM1"/>
    <property type="match status" value="1"/>
</dbReference>
<feature type="transmembrane region" description="Helical" evidence="7">
    <location>
        <begin position="151"/>
        <end position="173"/>
    </location>
</feature>
<name>A0A9D1ES72_9FIRM</name>
<keyword evidence="3" id="KW-1003">Cell membrane</keyword>
<dbReference type="GO" id="GO:0055085">
    <property type="term" value="P:transmembrane transport"/>
    <property type="evidence" value="ECO:0007669"/>
    <property type="project" value="InterPro"/>
</dbReference>
<evidence type="ECO:0000256" key="6">
    <source>
        <dbReference type="ARBA" id="ARBA00023136"/>
    </source>
</evidence>
<organism evidence="9 10">
    <name type="scientific">Candidatus Limivivens intestinipullorum</name>
    <dbReference type="NCBI Taxonomy" id="2840858"/>
    <lineage>
        <taxon>Bacteria</taxon>
        <taxon>Bacillati</taxon>
        <taxon>Bacillota</taxon>
        <taxon>Clostridia</taxon>
        <taxon>Lachnospirales</taxon>
        <taxon>Lachnospiraceae</taxon>
        <taxon>Lachnospiraceae incertae sedis</taxon>
        <taxon>Candidatus Limivivens</taxon>
    </lineage>
</organism>
<dbReference type="PANTHER" id="PTHR30193:SF37">
    <property type="entry name" value="INNER MEMBRANE ABC TRANSPORTER PERMEASE PROTEIN YCJO"/>
    <property type="match status" value="1"/>
</dbReference>
<dbReference type="InterPro" id="IPR051393">
    <property type="entry name" value="ABC_transporter_permease"/>
</dbReference>
<feature type="transmembrane region" description="Helical" evidence="7">
    <location>
        <begin position="79"/>
        <end position="100"/>
    </location>
</feature>
<evidence type="ECO:0000256" key="5">
    <source>
        <dbReference type="ARBA" id="ARBA00022989"/>
    </source>
</evidence>
<evidence type="ECO:0000256" key="4">
    <source>
        <dbReference type="ARBA" id="ARBA00022692"/>
    </source>
</evidence>
<evidence type="ECO:0000256" key="3">
    <source>
        <dbReference type="ARBA" id="ARBA00022475"/>
    </source>
</evidence>
<feature type="transmembrane region" description="Helical" evidence="7">
    <location>
        <begin position="262"/>
        <end position="282"/>
    </location>
</feature>
<comment type="caution">
    <text evidence="9">The sequence shown here is derived from an EMBL/GenBank/DDBJ whole genome shotgun (WGS) entry which is preliminary data.</text>
</comment>
<evidence type="ECO:0000256" key="7">
    <source>
        <dbReference type="RuleBase" id="RU363032"/>
    </source>
</evidence>
<protein>
    <submittedName>
        <fullName evidence="9">Sugar ABC transporter permease</fullName>
    </submittedName>
</protein>
<keyword evidence="2 7" id="KW-0813">Transport</keyword>
<feature type="transmembrane region" description="Helical" evidence="7">
    <location>
        <begin position="203"/>
        <end position="222"/>
    </location>
</feature>
<feature type="transmembrane region" description="Helical" evidence="7">
    <location>
        <begin position="16"/>
        <end position="42"/>
    </location>
</feature>
<evidence type="ECO:0000256" key="2">
    <source>
        <dbReference type="ARBA" id="ARBA00022448"/>
    </source>
</evidence>
<sequence length="289" mass="32577">MRFRRKRLSSEAVSKYVFLFPGLCFFTFAIVVPFFMGINIAFTDWDGIAKDYEYVGFHNFLVAFQDKRLWVPIMNTLEFAFWGVIGNTVVSLGLALLVNARTGKLSVAARTVFYIPCCFSAILTAFLWNFLYKEIVTEIFAIKNPLGMPKWVIICIVIMQLWNTSGINMMIYLSGLKNIPSDLYEAATVDGATAFQKFGKITLPLLMPAFTVCITLALTSFMKEFALPLSSTGGGPAGASRTISIYIYENLYRYNKAGYGEAISMMFVIFLVLLSTAIQSFFRKREVEI</sequence>
<evidence type="ECO:0000313" key="10">
    <source>
        <dbReference type="Proteomes" id="UP000823935"/>
    </source>
</evidence>
<comment type="subcellular location">
    <subcellularLocation>
        <location evidence="1 7">Cell membrane</location>
        <topology evidence="1 7">Multi-pass membrane protein</topology>
    </subcellularLocation>
</comment>
<dbReference type="PANTHER" id="PTHR30193">
    <property type="entry name" value="ABC TRANSPORTER PERMEASE PROTEIN"/>
    <property type="match status" value="1"/>
</dbReference>
<reference evidence="9" key="1">
    <citation type="submission" date="2020-10" db="EMBL/GenBank/DDBJ databases">
        <authorList>
            <person name="Gilroy R."/>
        </authorList>
    </citation>
    <scope>NUCLEOTIDE SEQUENCE</scope>
    <source>
        <strain evidence="9">CHK190-19873</strain>
    </source>
</reference>
<keyword evidence="6 7" id="KW-0472">Membrane</keyword>
<dbReference type="Gene3D" id="1.10.3720.10">
    <property type="entry name" value="MetI-like"/>
    <property type="match status" value="1"/>
</dbReference>
<evidence type="ECO:0000256" key="1">
    <source>
        <dbReference type="ARBA" id="ARBA00004651"/>
    </source>
</evidence>
<dbReference type="Proteomes" id="UP000823935">
    <property type="component" value="Unassembled WGS sequence"/>
</dbReference>